<dbReference type="Proteomes" id="UP000192223">
    <property type="component" value="Unplaced"/>
</dbReference>
<gene>
    <name evidence="2" type="primary">LOC108735729</name>
</gene>
<dbReference type="OrthoDB" id="26525at2759"/>
<proteinExistence type="predicted"/>
<dbReference type="GeneID" id="108735729"/>
<keyword evidence="1" id="KW-1185">Reference proteome</keyword>
<dbReference type="RefSeq" id="XP_018323339.1">
    <property type="nucleotide sequence ID" value="XM_018467837.1"/>
</dbReference>
<name>A0A1W4WHD3_AGRPL</name>
<accession>A0A1W4WHD3</accession>
<reference evidence="2" key="1">
    <citation type="submission" date="2025-08" db="UniProtKB">
        <authorList>
            <consortium name="RefSeq"/>
        </authorList>
    </citation>
    <scope>IDENTIFICATION</scope>
    <source>
        <tissue evidence="2">Entire body</tissue>
    </source>
</reference>
<evidence type="ECO:0000313" key="2">
    <source>
        <dbReference type="RefSeq" id="XP_018323339.1"/>
    </source>
</evidence>
<organism evidence="1 2">
    <name type="scientific">Agrilus planipennis</name>
    <name type="common">Emerald ash borer</name>
    <name type="synonym">Agrilus marcopoli</name>
    <dbReference type="NCBI Taxonomy" id="224129"/>
    <lineage>
        <taxon>Eukaryota</taxon>
        <taxon>Metazoa</taxon>
        <taxon>Ecdysozoa</taxon>
        <taxon>Arthropoda</taxon>
        <taxon>Hexapoda</taxon>
        <taxon>Insecta</taxon>
        <taxon>Pterygota</taxon>
        <taxon>Neoptera</taxon>
        <taxon>Endopterygota</taxon>
        <taxon>Coleoptera</taxon>
        <taxon>Polyphaga</taxon>
        <taxon>Elateriformia</taxon>
        <taxon>Buprestoidea</taxon>
        <taxon>Buprestidae</taxon>
        <taxon>Agrilinae</taxon>
        <taxon>Agrilus</taxon>
    </lineage>
</organism>
<evidence type="ECO:0000313" key="1">
    <source>
        <dbReference type="Proteomes" id="UP000192223"/>
    </source>
</evidence>
<sequence length="205" mass="23185">MAFSYVVLTIVSSHCLLSYLREFPDFLPLGTFLAIFMNSMVGLSKCCGGVKFVHNTLLSEVHDSTSFLQMLVALPFLTTEIWLMLRYDRILSWLHSALCVVPLMVQLMEINKNDSNYFNSMLTGSCCMSLAVASLEEPFNVWCSLAAVTYSLVFLISHDMFDRKDSTVQDFENFFLCAFCCAALNALRHESKKSHLNVLVSENLK</sequence>
<protein>
    <submittedName>
        <fullName evidence="2">Uncharacterized protein LOC108735729</fullName>
    </submittedName>
</protein>
<dbReference type="KEGG" id="apln:108735729"/>
<dbReference type="InParanoid" id="A0A1W4WHD3"/>
<dbReference type="AlphaFoldDB" id="A0A1W4WHD3"/>